<keyword evidence="4" id="KW-0808">Transferase</keyword>
<dbReference type="SUPFAM" id="SSF55874">
    <property type="entry name" value="ATPase domain of HSP90 chaperone/DNA topoisomerase II/histidine kinase"/>
    <property type="match status" value="1"/>
</dbReference>
<protein>
    <recommendedName>
        <fullName evidence="2">histidine kinase</fullName>
        <ecNumber evidence="2">2.7.13.3</ecNumber>
    </recommendedName>
</protein>
<dbReference type="PANTHER" id="PTHR43304">
    <property type="entry name" value="PHYTOCHROME-LIKE PROTEIN CPH1"/>
    <property type="match status" value="1"/>
</dbReference>
<dbReference type="GO" id="GO:0006355">
    <property type="term" value="P:regulation of DNA-templated transcription"/>
    <property type="evidence" value="ECO:0007669"/>
    <property type="project" value="InterPro"/>
</dbReference>
<evidence type="ECO:0000313" key="9">
    <source>
        <dbReference type="EMBL" id="OMG52193.1"/>
    </source>
</evidence>
<dbReference type="InterPro" id="IPR000014">
    <property type="entry name" value="PAS"/>
</dbReference>
<feature type="domain" description="Histidine kinase" evidence="6">
    <location>
        <begin position="298"/>
        <end position="507"/>
    </location>
</feature>
<dbReference type="InterPro" id="IPR001610">
    <property type="entry name" value="PAC"/>
</dbReference>
<dbReference type="AlphaFoldDB" id="A0A1R1I0C7"/>
<sequence>MSAQPIAQPLTQNDLKSILPPEVYRQAVNQADLAISITDPSARILYANDSFSRITGYGQEDIIGLNESILSNHTTPREIYAEMWSALQAHRPWSGKLLNKRKCGDVYLAELSITPVLDNNGEIVNFLGMHRDVTEMHRLERTVHNHKQLIESVIDASPVAFALLDPSGRVVLDNQAYKKLVTDMRAKEPAHRLLDALAPEWYEALASDARRCEFSNREMRLDSPRGRARWLSVSSSIVEIHNEGADSYFSADGQPGLLLVISDITNLREEQERAKGAALKASLADEERTAAIREGLSAAVFRLEEPLNVMASAIAVLQRRDPASAEMLKHALETSREHIETLRQVIPQSPQEMVISVNLNEILRDVLEICTPRLLKAGITVDWQPSPVLPPLAGRPLQLRMLFKALVENAIEAMNVKGWLRRELQITSQVIDDCIRISLLDSGPGIPIEWRHKAFEPFFTAKGGVGKHIGTGLSRAQQVVADHGGIIDLDESPSGGCAAIVEFRVDGDPI</sequence>
<dbReference type="GO" id="GO:0007165">
    <property type="term" value="P:signal transduction"/>
    <property type="evidence" value="ECO:0007669"/>
    <property type="project" value="InterPro"/>
</dbReference>
<feature type="domain" description="PAS" evidence="7">
    <location>
        <begin position="20"/>
        <end position="64"/>
    </location>
</feature>
<dbReference type="InterPro" id="IPR013767">
    <property type="entry name" value="PAS_fold"/>
</dbReference>
<dbReference type="PANTHER" id="PTHR43304:SF1">
    <property type="entry name" value="PAC DOMAIN-CONTAINING PROTEIN"/>
    <property type="match status" value="1"/>
</dbReference>
<dbReference type="SMART" id="SM00091">
    <property type="entry name" value="PAS"/>
    <property type="match status" value="2"/>
</dbReference>
<evidence type="ECO:0000256" key="4">
    <source>
        <dbReference type="ARBA" id="ARBA00022679"/>
    </source>
</evidence>
<dbReference type="Pfam" id="PF02518">
    <property type="entry name" value="HATPase_c"/>
    <property type="match status" value="1"/>
</dbReference>
<dbReference type="EC" id="2.7.13.3" evidence="2"/>
<evidence type="ECO:0000256" key="3">
    <source>
        <dbReference type="ARBA" id="ARBA00022553"/>
    </source>
</evidence>
<dbReference type="Pfam" id="PF00989">
    <property type="entry name" value="PAS"/>
    <property type="match status" value="1"/>
</dbReference>
<dbReference type="InterPro" id="IPR035965">
    <property type="entry name" value="PAS-like_dom_sf"/>
</dbReference>
<dbReference type="InterPro" id="IPR003594">
    <property type="entry name" value="HATPase_dom"/>
</dbReference>
<dbReference type="Gene3D" id="3.30.565.10">
    <property type="entry name" value="Histidine kinase-like ATPase, C-terminal domain"/>
    <property type="match status" value="1"/>
</dbReference>
<dbReference type="InterPro" id="IPR004358">
    <property type="entry name" value="Sig_transdc_His_kin-like_C"/>
</dbReference>
<evidence type="ECO:0000256" key="2">
    <source>
        <dbReference type="ARBA" id="ARBA00012438"/>
    </source>
</evidence>
<accession>A0A1R1I0C7</accession>
<dbReference type="SUPFAM" id="SSF55785">
    <property type="entry name" value="PYP-like sensor domain (PAS domain)"/>
    <property type="match status" value="2"/>
</dbReference>
<dbReference type="SMART" id="SM00086">
    <property type="entry name" value="PAC"/>
    <property type="match status" value="1"/>
</dbReference>
<evidence type="ECO:0000256" key="5">
    <source>
        <dbReference type="ARBA" id="ARBA00022777"/>
    </source>
</evidence>
<dbReference type="InterPro" id="IPR000700">
    <property type="entry name" value="PAS-assoc_C"/>
</dbReference>
<comment type="catalytic activity">
    <reaction evidence="1">
        <text>ATP + protein L-histidine = ADP + protein N-phospho-L-histidine.</text>
        <dbReference type="EC" id="2.7.13.3"/>
    </reaction>
</comment>
<proteinExistence type="predicted"/>
<dbReference type="PROSITE" id="PS50113">
    <property type="entry name" value="PAC"/>
    <property type="match status" value="2"/>
</dbReference>
<organism evidence="9 10">
    <name type="scientific">Azonexus hydrophilus</name>
    <dbReference type="NCBI Taxonomy" id="418702"/>
    <lineage>
        <taxon>Bacteria</taxon>
        <taxon>Pseudomonadati</taxon>
        <taxon>Pseudomonadota</taxon>
        <taxon>Betaproteobacteria</taxon>
        <taxon>Rhodocyclales</taxon>
        <taxon>Azonexaceae</taxon>
        <taxon>Azonexus</taxon>
    </lineage>
</organism>
<comment type="caution">
    <text evidence="9">The sequence shown here is derived from an EMBL/GenBank/DDBJ whole genome shotgun (WGS) entry which is preliminary data.</text>
</comment>
<evidence type="ECO:0000313" key="10">
    <source>
        <dbReference type="Proteomes" id="UP000187526"/>
    </source>
</evidence>
<feature type="domain" description="PAC" evidence="8">
    <location>
        <begin position="215"/>
        <end position="276"/>
    </location>
</feature>
<dbReference type="PRINTS" id="PR00344">
    <property type="entry name" value="BCTRLSENSOR"/>
</dbReference>
<dbReference type="NCBIfam" id="TIGR00229">
    <property type="entry name" value="sensory_box"/>
    <property type="match status" value="1"/>
</dbReference>
<dbReference type="GO" id="GO:0009399">
    <property type="term" value="P:nitrogen fixation"/>
    <property type="evidence" value="ECO:0007669"/>
    <property type="project" value="InterPro"/>
</dbReference>
<evidence type="ECO:0000259" key="7">
    <source>
        <dbReference type="PROSITE" id="PS50112"/>
    </source>
</evidence>
<gene>
    <name evidence="9" type="ORF">BJN45_15560</name>
</gene>
<dbReference type="Proteomes" id="UP000187526">
    <property type="component" value="Unassembled WGS sequence"/>
</dbReference>
<dbReference type="PROSITE" id="PS50109">
    <property type="entry name" value="HIS_KIN"/>
    <property type="match status" value="1"/>
</dbReference>
<dbReference type="InterPro" id="IPR005467">
    <property type="entry name" value="His_kinase_dom"/>
</dbReference>
<evidence type="ECO:0000259" key="6">
    <source>
        <dbReference type="PROSITE" id="PS50109"/>
    </source>
</evidence>
<evidence type="ECO:0000256" key="1">
    <source>
        <dbReference type="ARBA" id="ARBA00000085"/>
    </source>
</evidence>
<dbReference type="InterPro" id="IPR014285">
    <property type="entry name" value="N_fixation_neg-reg_NifL"/>
</dbReference>
<dbReference type="STRING" id="418702.BJN45_15560"/>
<dbReference type="Gene3D" id="3.30.450.20">
    <property type="entry name" value="PAS domain"/>
    <property type="match status" value="2"/>
</dbReference>
<dbReference type="GO" id="GO:0004673">
    <property type="term" value="F:protein histidine kinase activity"/>
    <property type="evidence" value="ECO:0007669"/>
    <property type="project" value="UniProtKB-EC"/>
</dbReference>
<keyword evidence="5" id="KW-0418">Kinase</keyword>
<dbReference type="SMART" id="SM00387">
    <property type="entry name" value="HATPase_c"/>
    <property type="match status" value="1"/>
</dbReference>
<reference evidence="9 10" key="1">
    <citation type="submission" date="2016-10" db="EMBL/GenBank/DDBJ databases">
        <title>Alkaliphiles isolated from bioreactors.</title>
        <authorList>
            <person name="Salah Z."/>
            <person name="Rout S.P."/>
            <person name="Humphreys P.N."/>
        </authorList>
    </citation>
    <scope>NUCLEOTIDE SEQUENCE [LARGE SCALE GENOMIC DNA]</scope>
    <source>
        <strain evidence="9 10">ZS02</strain>
    </source>
</reference>
<evidence type="ECO:0000259" key="8">
    <source>
        <dbReference type="PROSITE" id="PS50113"/>
    </source>
</evidence>
<dbReference type="EMBL" id="MTHD01000006">
    <property type="protein sequence ID" value="OMG52193.1"/>
    <property type="molecule type" value="Genomic_DNA"/>
</dbReference>
<dbReference type="CDD" id="cd00130">
    <property type="entry name" value="PAS"/>
    <property type="match status" value="1"/>
</dbReference>
<feature type="domain" description="PAC" evidence="8">
    <location>
        <begin position="91"/>
        <end position="145"/>
    </location>
</feature>
<dbReference type="InterPro" id="IPR036890">
    <property type="entry name" value="HATPase_C_sf"/>
</dbReference>
<dbReference type="RefSeq" id="WP_076097139.1">
    <property type="nucleotide sequence ID" value="NZ_MTHD01000006.1"/>
</dbReference>
<dbReference type="PROSITE" id="PS50112">
    <property type="entry name" value="PAS"/>
    <property type="match status" value="1"/>
</dbReference>
<keyword evidence="10" id="KW-1185">Reference proteome</keyword>
<name>A0A1R1I0C7_9RHOO</name>
<dbReference type="NCBIfam" id="TIGR02938">
    <property type="entry name" value="nifL_nitrog"/>
    <property type="match status" value="1"/>
</dbReference>
<dbReference type="InterPro" id="IPR052162">
    <property type="entry name" value="Sensor_kinase/Photoreceptor"/>
</dbReference>
<keyword evidence="3" id="KW-0597">Phosphoprotein</keyword>